<dbReference type="EMBL" id="KJ701033">
    <property type="protein sequence ID" value="AJP07730.1"/>
    <property type="molecule type" value="Genomic_DNA"/>
</dbReference>
<dbReference type="EMBL" id="KJ701031">
    <property type="protein sequence ID" value="AJP07459.1"/>
    <property type="molecule type" value="Genomic_DNA"/>
</dbReference>
<evidence type="ECO:0008006" key="5">
    <source>
        <dbReference type="Google" id="ProtNLM"/>
    </source>
</evidence>
<evidence type="ECO:0000313" key="2">
    <source>
        <dbReference type="EMBL" id="AJP07459.1"/>
    </source>
</evidence>
<reference evidence="4" key="2">
    <citation type="journal article" date="2015" name="Genome Announc.">
        <title>Genomic Sequences of Five Helicoverpa armigera Nucleopolyhedrovirus Genotypes from Spain That Differ in Their Insecticidal Properties.</title>
        <authorList>
            <person name="Arrizubieta M."/>
            <person name="Simon O."/>
            <person name="Williams T."/>
            <person name="Caballero P."/>
        </authorList>
    </citation>
    <scope>NUCLEOTIDE SEQUENCE</scope>
    <source>
        <strain evidence="1">LB3</strain>
        <strain evidence="2">LB6</strain>
        <strain evidence="3">SP1A</strain>
        <strain evidence="4">SP1B</strain>
    </source>
</reference>
<reference evidence="4" key="1">
    <citation type="journal article" date="2015" name="Appl. Environ. Microbiol.">
        <title>A Novel Binary Mixture of Helicoverpa armigera Single Nucleopolyhedrovirus Genotypic Variants Has Improved Insecticidal Characteristics for Control of Cotton Bollworms.</title>
        <authorList>
            <person name="Arrizubieta M."/>
            <person name="Simon O."/>
            <person name="Williams T."/>
            <person name="Caballero P."/>
        </authorList>
    </citation>
    <scope>NUCLEOTIDE SEQUENCE</scope>
    <source>
        <strain evidence="2">LB6</strain>
        <strain evidence="4">SP1B</strain>
    </source>
</reference>
<evidence type="ECO:0000313" key="1">
    <source>
        <dbReference type="EMBL" id="AJP07324.1"/>
    </source>
</evidence>
<evidence type="ECO:0000313" key="4">
    <source>
        <dbReference type="EMBL" id="AJP07730.1"/>
    </source>
</evidence>
<accession>A0A0E3GIB2</accession>
<protein>
    <recommendedName>
        <fullName evidence="5">Ac43</fullName>
    </recommendedName>
</protein>
<gene>
    <name evidence="4" type="ORF">ORF-35</name>
</gene>
<proteinExistence type="predicted"/>
<name>A0A0E3GIB2_9ABAC</name>
<organism evidence="4">
    <name type="scientific">Helicoverpa armigera nucleopolyhedrovirus</name>
    <dbReference type="NCBI Taxonomy" id="51313"/>
    <lineage>
        <taxon>Viruses</taxon>
        <taxon>Viruses incertae sedis</taxon>
        <taxon>Naldaviricetes</taxon>
        <taxon>Lefavirales</taxon>
        <taxon>Baculoviridae</taxon>
        <taxon>Alphabaculovirus</taxon>
        <taxon>Alphabaculovirus helarmigerae</taxon>
    </lineage>
</organism>
<evidence type="ECO:0000313" key="3">
    <source>
        <dbReference type="EMBL" id="AJP07594.1"/>
    </source>
</evidence>
<dbReference type="EMBL" id="KJ701032">
    <property type="protein sequence ID" value="AJP07594.1"/>
    <property type="molecule type" value="Genomic_DNA"/>
</dbReference>
<dbReference type="EMBL" id="KJ701030">
    <property type="protein sequence ID" value="AJP07324.1"/>
    <property type="molecule type" value="Genomic_DNA"/>
</dbReference>
<sequence length="80" mass="9494">MFKKSIPRNIYATCFVCDDTIYVYRKCSALKNDAARVAQKFFSSHQGIKKNNTFFCHKCYNDMNMKPMPKHKHSTLLQFY</sequence>